<dbReference type="InterPro" id="IPR047817">
    <property type="entry name" value="ABC2_TM_bact-type"/>
</dbReference>
<comment type="subcellular location">
    <subcellularLocation>
        <location evidence="1">Cell membrane</location>
        <topology evidence="1">Multi-pass membrane protein</topology>
    </subcellularLocation>
</comment>
<feature type="transmembrane region" description="Helical" evidence="8">
    <location>
        <begin position="290"/>
        <end position="312"/>
    </location>
</feature>
<protein>
    <submittedName>
        <fullName evidence="10">ABC-2 type transporter</fullName>
    </submittedName>
</protein>
<feature type="transmembrane region" description="Helical" evidence="8">
    <location>
        <begin position="229"/>
        <end position="251"/>
    </location>
</feature>
<evidence type="ECO:0000256" key="4">
    <source>
        <dbReference type="ARBA" id="ARBA00022475"/>
    </source>
</evidence>
<dbReference type="PROSITE" id="PS51012">
    <property type="entry name" value="ABC_TM2"/>
    <property type="match status" value="1"/>
</dbReference>
<keyword evidence="4" id="KW-1003">Cell membrane</keyword>
<organism evidence="10">
    <name type="scientific">uncultured delta proteobacterium</name>
    <dbReference type="NCBI Taxonomy" id="34034"/>
    <lineage>
        <taxon>Bacteria</taxon>
        <taxon>Deltaproteobacteria</taxon>
        <taxon>environmental samples</taxon>
    </lineage>
</organism>
<keyword evidence="6 8" id="KW-1133">Transmembrane helix</keyword>
<dbReference type="EMBL" id="FLUQ01000001">
    <property type="protein sequence ID" value="SBV98345.1"/>
    <property type="molecule type" value="Genomic_DNA"/>
</dbReference>
<dbReference type="GO" id="GO:0140359">
    <property type="term" value="F:ABC-type transporter activity"/>
    <property type="evidence" value="ECO:0007669"/>
    <property type="project" value="InterPro"/>
</dbReference>
<evidence type="ECO:0000256" key="6">
    <source>
        <dbReference type="ARBA" id="ARBA00022989"/>
    </source>
</evidence>
<evidence type="ECO:0000256" key="7">
    <source>
        <dbReference type="ARBA" id="ARBA00023136"/>
    </source>
</evidence>
<dbReference type="AlphaFoldDB" id="A0A212JGG1"/>
<feature type="transmembrane region" description="Helical" evidence="8">
    <location>
        <begin position="179"/>
        <end position="197"/>
    </location>
</feature>
<sequence length="374" mass="41094">MSMRDFLFDLLALFRKEMLMTLKDKRSRTILLMPVLVQTFLFGYVASYDLTYADYALLDSDRSQASRDLAAAFDGSGIFHRSATLENASQIADTIDTKKAQLVIHIGPHFERDLEAGRAVPVQVLVDGRNSNVAGTASGYATEIIDTFSKARLAEKGVRTPEVAVFTRAWFNPNLITRWNIIAGMVAVLGVIQVLVLSGQSVAREKEQGTFDQLLVTPLGPMTLMLGKALPPVLVGLAQSSLVLVIALYWFNIPFAGSYPPLFLGLVIFNCAIVGIGLCISALSATMQQALLYSFTLLMPMILLSGFATPIASMPESFQYATLINPVRYGVEFSQRIYLEGADLEAMWRLYWPLALMAVITLGAASRLFRSRLG</sequence>
<dbReference type="PANTHER" id="PTHR30294">
    <property type="entry name" value="MEMBRANE COMPONENT OF ABC TRANSPORTER YHHJ-RELATED"/>
    <property type="match status" value="1"/>
</dbReference>
<dbReference type="GO" id="GO:0005886">
    <property type="term" value="C:plasma membrane"/>
    <property type="evidence" value="ECO:0007669"/>
    <property type="project" value="UniProtKB-SubCell"/>
</dbReference>
<dbReference type="Gene3D" id="3.40.1710.10">
    <property type="entry name" value="abc type-2 transporter like domain"/>
    <property type="match status" value="1"/>
</dbReference>
<dbReference type="PANTHER" id="PTHR30294:SF44">
    <property type="entry name" value="MULTIDRUG ABC TRANSPORTER PERMEASE YBHR-RELATED"/>
    <property type="match status" value="1"/>
</dbReference>
<feature type="transmembrane region" description="Helical" evidence="8">
    <location>
        <begin position="263"/>
        <end position="283"/>
    </location>
</feature>
<reference evidence="10" key="1">
    <citation type="submission" date="2016-04" db="EMBL/GenBank/DDBJ databases">
        <authorList>
            <person name="Evans L.H."/>
            <person name="Alamgir A."/>
            <person name="Owens N."/>
            <person name="Weber N.D."/>
            <person name="Virtaneva K."/>
            <person name="Barbian K."/>
            <person name="Babar A."/>
            <person name="Rosenke K."/>
        </authorList>
    </citation>
    <scope>NUCLEOTIDE SEQUENCE</scope>
    <source>
        <strain evidence="10">86</strain>
    </source>
</reference>
<evidence type="ECO:0000256" key="3">
    <source>
        <dbReference type="ARBA" id="ARBA00022448"/>
    </source>
</evidence>
<gene>
    <name evidence="10" type="ORF">KL86DPRO_11374</name>
</gene>
<evidence type="ECO:0000256" key="5">
    <source>
        <dbReference type="ARBA" id="ARBA00022692"/>
    </source>
</evidence>
<dbReference type="Pfam" id="PF12698">
    <property type="entry name" value="ABC2_membrane_3"/>
    <property type="match status" value="1"/>
</dbReference>
<accession>A0A212JGG1</accession>
<feature type="domain" description="ABC transmembrane type-2" evidence="9">
    <location>
        <begin position="134"/>
        <end position="372"/>
    </location>
</feature>
<evidence type="ECO:0000313" key="10">
    <source>
        <dbReference type="EMBL" id="SBV98345.1"/>
    </source>
</evidence>
<dbReference type="InterPro" id="IPR051449">
    <property type="entry name" value="ABC-2_transporter_component"/>
</dbReference>
<keyword evidence="3" id="KW-0813">Transport</keyword>
<evidence type="ECO:0000259" key="9">
    <source>
        <dbReference type="PROSITE" id="PS51012"/>
    </source>
</evidence>
<name>A0A212JGG1_9DELT</name>
<evidence type="ECO:0000256" key="2">
    <source>
        <dbReference type="ARBA" id="ARBA00007783"/>
    </source>
</evidence>
<evidence type="ECO:0000256" key="8">
    <source>
        <dbReference type="SAM" id="Phobius"/>
    </source>
</evidence>
<dbReference type="InterPro" id="IPR013525">
    <property type="entry name" value="ABC2_TM"/>
</dbReference>
<comment type="similarity">
    <text evidence="2">Belongs to the ABC-2 integral membrane protein family.</text>
</comment>
<keyword evidence="5 8" id="KW-0812">Transmembrane</keyword>
<proteinExistence type="inferred from homology"/>
<evidence type="ECO:0000256" key="1">
    <source>
        <dbReference type="ARBA" id="ARBA00004651"/>
    </source>
</evidence>
<keyword evidence="7 8" id="KW-0472">Membrane</keyword>
<feature type="transmembrane region" description="Helical" evidence="8">
    <location>
        <begin position="350"/>
        <end position="369"/>
    </location>
</feature>